<dbReference type="EMBL" id="CP026513">
    <property type="protein sequence ID" value="AZP36202.1"/>
    <property type="molecule type" value="Genomic_DNA"/>
</dbReference>
<dbReference type="KEGG" id="aade:C3B56_00082"/>
<evidence type="ECO:0000256" key="2">
    <source>
        <dbReference type="SAM" id="Phobius"/>
    </source>
</evidence>
<feature type="transmembrane region" description="Helical" evidence="2">
    <location>
        <begin position="59"/>
        <end position="86"/>
    </location>
</feature>
<dbReference type="AlphaFoldDB" id="A0A3Q9CLT4"/>
<evidence type="ECO:0000256" key="1">
    <source>
        <dbReference type="RuleBase" id="RU004349"/>
    </source>
</evidence>
<feature type="transmembrane region" description="Helical" evidence="2">
    <location>
        <begin position="301"/>
        <end position="323"/>
    </location>
</feature>
<dbReference type="InterPro" id="IPR023201">
    <property type="entry name" value="SecY_dom_sf"/>
</dbReference>
<protein>
    <submittedName>
        <fullName evidence="3">Preprotein translocase subunit SecY</fullName>
    </submittedName>
</protein>
<feature type="transmembrane region" description="Helical" evidence="2">
    <location>
        <begin position="175"/>
        <end position="193"/>
    </location>
</feature>
<keyword evidence="2" id="KW-0812">Transmembrane</keyword>
<feature type="transmembrane region" description="Helical" evidence="2">
    <location>
        <begin position="260"/>
        <end position="281"/>
    </location>
</feature>
<feature type="transmembrane region" description="Helical" evidence="2">
    <location>
        <begin position="107"/>
        <end position="128"/>
    </location>
</feature>
<keyword evidence="2" id="KW-1133">Transmembrane helix</keyword>
<keyword evidence="4" id="KW-1185">Reference proteome</keyword>
<evidence type="ECO:0000313" key="3">
    <source>
        <dbReference type="EMBL" id="AZP36202.1"/>
    </source>
</evidence>
<keyword evidence="2" id="KW-0472">Membrane</keyword>
<dbReference type="Pfam" id="PF00344">
    <property type="entry name" value="SecY"/>
    <property type="match status" value="1"/>
</dbReference>
<reference evidence="3 4" key="1">
    <citation type="journal article" date="2018" name="Genome Biol. Evol.">
        <title>Partnering With a Pest: Genomes of Hemlock Woolly Adelgid Symbionts Reveal Atypical Nutritional Provisioning Patterns in Dual-Obligate Bacteria.</title>
        <authorList>
            <person name="Weglarz K.M."/>
            <person name="Havill N.P."/>
            <person name="Burke G.R."/>
            <person name="von Dohlen C.D."/>
        </authorList>
    </citation>
    <scope>NUCLEOTIDE SEQUENCE [LARGE SCALE GENOMIC DNA]</scope>
    <source>
        <strain evidence="3">ENA</strain>
    </source>
</reference>
<accession>A0A3Q9CLT4</accession>
<dbReference type="PRINTS" id="PR00303">
    <property type="entry name" value="SECYTRNLCASE"/>
</dbReference>
<feature type="transmembrane region" description="Helical" evidence="2">
    <location>
        <begin position="205"/>
        <end position="226"/>
    </location>
</feature>
<proteinExistence type="inferred from homology"/>
<feature type="transmembrane region" description="Helical" evidence="2">
    <location>
        <begin position="10"/>
        <end position="28"/>
    </location>
</feature>
<feature type="transmembrane region" description="Helical" evidence="2">
    <location>
        <begin position="383"/>
        <end position="403"/>
    </location>
</feature>
<sequence>MKINKIKNRFYFLIFSIIILRIGSYIPIPTININNFNEIINYNNNNNIIKLLNIFYGDYILHASIFSLGLIPYIMSSIFIQTLNLLNKKIFSNKIDNVNNNFIINQYIKYTTLILSIIQSTIITHHLLNSNNKNQLIIYENIFITYLITVISLVTSTIFLVWLSKNITKYGFGNGVSFIICINILSKLFYYLIDIINKIKLGNIKLLNIFIINIVIFFIIFFIILIENGYKNIIVNFISIKNYKFKKNIYLPFKINMSGIIPAIVSYNILFIIKIIFNWYIKNNNYNNFVYNNIYLQLYQIIYIFFYIFVIFISCFIYNNILFNNMEISKYFKKSDIIIPGIMPGLKTKIFIYKIIKKITFINFLYISIICLIPEFINYFIEFPYYFNGISFLIVIVTIMECIKQIKTILLCNKYKYKKIF</sequence>
<comment type="similarity">
    <text evidence="1">Belongs to the SecY/SEC61-alpha family.</text>
</comment>
<dbReference type="GO" id="GO:0016020">
    <property type="term" value="C:membrane"/>
    <property type="evidence" value="ECO:0007669"/>
    <property type="project" value="InterPro"/>
</dbReference>
<dbReference type="Gene3D" id="1.10.3370.10">
    <property type="entry name" value="SecY subunit domain"/>
    <property type="match status" value="1"/>
</dbReference>
<name>A0A3Q9CLT4_9ENTR</name>
<evidence type="ECO:0000313" key="4">
    <source>
        <dbReference type="Proteomes" id="UP000274458"/>
    </source>
</evidence>
<dbReference type="RefSeq" id="WP_126071468.1">
    <property type="nucleotide sequence ID" value="NZ_CP026513.1"/>
</dbReference>
<dbReference type="OrthoDB" id="9809248at2"/>
<dbReference type="Proteomes" id="UP000274458">
    <property type="component" value="Chromosome"/>
</dbReference>
<dbReference type="SUPFAM" id="SSF103491">
    <property type="entry name" value="Preprotein translocase SecY subunit"/>
    <property type="match status" value="1"/>
</dbReference>
<dbReference type="InterPro" id="IPR002208">
    <property type="entry name" value="SecY/SEC61-alpha"/>
</dbReference>
<feature type="transmembrane region" description="Helical" evidence="2">
    <location>
        <begin position="359"/>
        <end position="377"/>
    </location>
</feature>
<gene>
    <name evidence="3" type="ORF">C3B56_00082</name>
</gene>
<dbReference type="PIRSF" id="PIRSF004557">
    <property type="entry name" value="SecY"/>
    <property type="match status" value="1"/>
</dbReference>
<dbReference type="PANTHER" id="PTHR10906">
    <property type="entry name" value="SECY/SEC61-ALPHA FAMILY MEMBER"/>
    <property type="match status" value="1"/>
</dbReference>
<organism evidence="3 4">
    <name type="scientific">Candidatus Annandia adelgestsuga</name>
    <dbReference type="NCBI Taxonomy" id="1302411"/>
    <lineage>
        <taxon>Bacteria</taxon>
        <taxon>Pseudomonadati</taxon>
        <taxon>Pseudomonadota</taxon>
        <taxon>Gammaproteobacteria</taxon>
        <taxon>Enterobacterales</taxon>
        <taxon>Enterobacteriaceae</taxon>
        <taxon>Candidatus Annandia</taxon>
    </lineage>
</organism>
<dbReference type="GO" id="GO:0015031">
    <property type="term" value="P:protein transport"/>
    <property type="evidence" value="ECO:0007669"/>
    <property type="project" value="InterPro"/>
</dbReference>
<feature type="transmembrane region" description="Helical" evidence="2">
    <location>
        <begin position="143"/>
        <end position="163"/>
    </location>
</feature>